<organism evidence="1 2">
    <name type="scientific">Methylotuvimicrobium buryatense</name>
    <name type="common">Methylomicrobium buryatense</name>
    <dbReference type="NCBI Taxonomy" id="95641"/>
    <lineage>
        <taxon>Bacteria</taxon>
        <taxon>Pseudomonadati</taxon>
        <taxon>Pseudomonadota</taxon>
        <taxon>Gammaproteobacteria</taxon>
        <taxon>Methylococcales</taxon>
        <taxon>Methylococcaceae</taxon>
        <taxon>Methylotuvimicrobium</taxon>
    </lineage>
</organism>
<dbReference type="SUPFAM" id="SSF53167">
    <property type="entry name" value="Purine and uridine phosphorylases"/>
    <property type="match status" value="1"/>
</dbReference>
<keyword evidence="2" id="KW-1185">Reference proteome</keyword>
<reference evidence="2" key="1">
    <citation type="journal article" date="2019" name="J. Bacteriol.">
        <title>A Mutagenic Screen Identifies a TonB-Dependent Receptor Required for the Lanthanide Metal Switch in the Type I Methanotroph 'Methylotuvimicrobium buryatense' 5GB1C.</title>
        <authorList>
            <person name="Groom J.D."/>
            <person name="Ford S.M."/>
            <person name="Pesesky M.W."/>
            <person name="Lidstrom M.E."/>
        </authorList>
    </citation>
    <scope>NUCLEOTIDE SEQUENCE [LARGE SCALE GENOMIC DNA]</scope>
    <source>
        <strain evidence="2">5GB1C</strain>
    </source>
</reference>
<dbReference type="GO" id="GO:0051539">
    <property type="term" value="F:4 iron, 4 sulfur cluster binding"/>
    <property type="evidence" value="ECO:0007669"/>
    <property type="project" value="TreeGrafter"/>
</dbReference>
<dbReference type="AlphaFoldDB" id="A0A4P9USC7"/>
<name>A0A4P9USC7_METBY</name>
<dbReference type="STRING" id="675511.GCA_000341735_03236"/>
<protein>
    <recommendedName>
        <fullName evidence="3">Nucleoside phosphorylase domain-containing protein</fullName>
    </recommendedName>
</protein>
<dbReference type="InterPro" id="IPR049539">
    <property type="entry name" value="SPL"/>
</dbReference>
<proteinExistence type="predicted"/>
<evidence type="ECO:0000313" key="1">
    <source>
        <dbReference type="EMBL" id="QCW84428.1"/>
    </source>
</evidence>
<sequence length="273" mass="30096">MILLAANIFFAVALPCEAKPLVAHFGLKKDTAVRAFAMYRNESIYLTVTGPGKSAMAAGLAYTQAVSACLENALFINVGVAGHRTHDIGSAWTINKVSDADTGRNYYPMPVYGLSCPATSLLTGSKPQFDYNHEHLCDMEASAFFETAARFSTGELIQCLKVVSDNRLEPGRNLDPKVVEQLIGNNIGLLGLLLDKLEERAKLVNLPEAPNFEYWIRQYRFTISEQNRLKNLLSRFSVLTGKSLEPADFGTVKSGKELLAALESRLDKIKFEL</sequence>
<dbReference type="KEGG" id="mbur:EQU24_20965"/>
<dbReference type="OrthoDB" id="21362at2"/>
<dbReference type="Proteomes" id="UP000305881">
    <property type="component" value="Chromosome"/>
</dbReference>
<dbReference type="GO" id="GO:0042601">
    <property type="term" value="C:endospore-forming forespore"/>
    <property type="evidence" value="ECO:0007669"/>
    <property type="project" value="TreeGrafter"/>
</dbReference>
<evidence type="ECO:0008006" key="3">
    <source>
        <dbReference type="Google" id="ProtNLM"/>
    </source>
</evidence>
<dbReference type="Gene3D" id="3.40.50.1580">
    <property type="entry name" value="Nucleoside phosphorylase domain"/>
    <property type="match status" value="1"/>
</dbReference>
<dbReference type="GO" id="GO:0009116">
    <property type="term" value="P:nucleoside metabolic process"/>
    <property type="evidence" value="ECO:0007669"/>
    <property type="project" value="InterPro"/>
</dbReference>
<dbReference type="InterPro" id="IPR035994">
    <property type="entry name" value="Nucleoside_phosphorylase_sf"/>
</dbReference>
<dbReference type="EMBL" id="CP035467">
    <property type="protein sequence ID" value="QCW84428.1"/>
    <property type="molecule type" value="Genomic_DNA"/>
</dbReference>
<evidence type="ECO:0000313" key="2">
    <source>
        <dbReference type="Proteomes" id="UP000305881"/>
    </source>
</evidence>
<accession>A0A4P9USC7</accession>
<dbReference type="PANTHER" id="PTHR37822:SF2">
    <property type="entry name" value="SPORE PHOTOPRODUCT LYASE"/>
    <property type="match status" value="1"/>
</dbReference>
<gene>
    <name evidence="1" type="ORF">EQU24_20965</name>
</gene>
<dbReference type="PANTHER" id="PTHR37822">
    <property type="entry name" value="SPORE PHOTOPRODUCT LYASE-RELATED"/>
    <property type="match status" value="1"/>
</dbReference>
<dbReference type="GO" id="GO:0003913">
    <property type="term" value="F:DNA photolyase activity"/>
    <property type="evidence" value="ECO:0007669"/>
    <property type="project" value="TreeGrafter"/>
</dbReference>
<dbReference type="GO" id="GO:1904047">
    <property type="term" value="F:S-adenosyl-L-methionine binding"/>
    <property type="evidence" value="ECO:0007669"/>
    <property type="project" value="TreeGrafter"/>
</dbReference>